<gene>
    <name evidence="1" type="ORF">HUJ06_019722</name>
</gene>
<keyword evidence="2" id="KW-1185">Reference proteome</keyword>
<dbReference type="AlphaFoldDB" id="A0A822XGV7"/>
<sequence>MKKILRKEERVLVFAIIIFSWHHRKKRSFSHGCIESRLSQQSSREDGIILASSPPQSNFSLYIIIYI</sequence>
<dbReference type="Proteomes" id="UP000607653">
    <property type="component" value="Unassembled WGS sequence"/>
</dbReference>
<accession>A0A822XGV7</accession>
<comment type="caution">
    <text evidence="1">The sequence shown here is derived from an EMBL/GenBank/DDBJ whole genome shotgun (WGS) entry which is preliminary data.</text>
</comment>
<proteinExistence type="predicted"/>
<reference evidence="1 2" key="1">
    <citation type="journal article" date="2020" name="Mol. Biol. Evol.">
        <title>Distinct Expression and Methylation Patterns for Genes with Different Fates following a Single Whole-Genome Duplication in Flowering Plants.</title>
        <authorList>
            <person name="Shi T."/>
            <person name="Rahmani R.S."/>
            <person name="Gugger P.F."/>
            <person name="Wang M."/>
            <person name="Li H."/>
            <person name="Zhang Y."/>
            <person name="Li Z."/>
            <person name="Wang Q."/>
            <person name="Van de Peer Y."/>
            <person name="Marchal K."/>
            <person name="Chen J."/>
        </authorList>
    </citation>
    <scope>NUCLEOTIDE SEQUENCE [LARGE SCALE GENOMIC DNA]</scope>
    <source>
        <tissue evidence="1">Leaf</tissue>
    </source>
</reference>
<evidence type="ECO:0000313" key="1">
    <source>
        <dbReference type="EMBL" id="DAD18259.1"/>
    </source>
</evidence>
<evidence type="ECO:0000313" key="2">
    <source>
        <dbReference type="Proteomes" id="UP000607653"/>
    </source>
</evidence>
<organism evidence="1 2">
    <name type="scientific">Nelumbo nucifera</name>
    <name type="common">Sacred lotus</name>
    <dbReference type="NCBI Taxonomy" id="4432"/>
    <lineage>
        <taxon>Eukaryota</taxon>
        <taxon>Viridiplantae</taxon>
        <taxon>Streptophyta</taxon>
        <taxon>Embryophyta</taxon>
        <taxon>Tracheophyta</taxon>
        <taxon>Spermatophyta</taxon>
        <taxon>Magnoliopsida</taxon>
        <taxon>Proteales</taxon>
        <taxon>Nelumbonaceae</taxon>
        <taxon>Nelumbo</taxon>
    </lineage>
</organism>
<dbReference type="EMBL" id="DUZY01000001">
    <property type="protein sequence ID" value="DAD18259.1"/>
    <property type="molecule type" value="Genomic_DNA"/>
</dbReference>
<protein>
    <submittedName>
        <fullName evidence="1">Uncharacterized protein</fullName>
    </submittedName>
</protein>
<name>A0A822XGV7_NELNU</name>